<dbReference type="RefSeq" id="WP_222684469.1">
    <property type="nucleotide sequence ID" value="NZ_JABUBT010000008.1"/>
</dbReference>
<evidence type="ECO:0000256" key="1">
    <source>
        <dbReference type="ARBA" id="ARBA00022801"/>
    </source>
</evidence>
<dbReference type="PANTHER" id="PTHR43798:SF31">
    <property type="entry name" value="AB HYDROLASE SUPERFAMILY PROTEIN YCLE"/>
    <property type="match status" value="1"/>
</dbReference>
<dbReference type="Pfam" id="PF12146">
    <property type="entry name" value="Hydrolase_4"/>
    <property type="match status" value="1"/>
</dbReference>
<dbReference type="InterPro" id="IPR050266">
    <property type="entry name" value="AB_hydrolase_sf"/>
</dbReference>
<keyword evidence="2" id="KW-0472">Membrane</keyword>
<organism evidence="4 5">
    <name type="scientific">Rhodococcoides corynebacterioides</name>
    <dbReference type="NCBI Taxonomy" id="53972"/>
    <lineage>
        <taxon>Bacteria</taxon>
        <taxon>Bacillati</taxon>
        <taxon>Actinomycetota</taxon>
        <taxon>Actinomycetes</taxon>
        <taxon>Mycobacteriales</taxon>
        <taxon>Nocardiaceae</taxon>
        <taxon>Rhodococcoides</taxon>
    </lineage>
</organism>
<name>A0ABS7P6A7_9NOCA</name>
<keyword evidence="2" id="KW-0812">Transmembrane</keyword>
<dbReference type="EMBL" id="JABUBU010000007">
    <property type="protein sequence ID" value="MBY6367164.1"/>
    <property type="molecule type" value="Genomic_DNA"/>
</dbReference>
<dbReference type="PANTHER" id="PTHR43798">
    <property type="entry name" value="MONOACYLGLYCEROL LIPASE"/>
    <property type="match status" value="1"/>
</dbReference>
<dbReference type="InterPro" id="IPR000073">
    <property type="entry name" value="AB_hydrolase_1"/>
</dbReference>
<keyword evidence="5" id="KW-1185">Reference proteome</keyword>
<dbReference type="SUPFAM" id="SSF53474">
    <property type="entry name" value="alpha/beta-Hydrolases"/>
    <property type="match status" value="1"/>
</dbReference>
<keyword evidence="1 4" id="KW-0378">Hydrolase</keyword>
<proteinExistence type="predicted"/>
<dbReference type="PRINTS" id="PR00111">
    <property type="entry name" value="ABHYDROLASE"/>
</dbReference>
<evidence type="ECO:0000313" key="4">
    <source>
        <dbReference type="EMBL" id="MBY6367164.1"/>
    </source>
</evidence>
<gene>
    <name evidence="4" type="ORF">HQ603_10390</name>
</gene>
<accession>A0ABS7P6A7</accession>
<dbReference type="Proteomes" id="UP000825228">
    <property type="component" value="Unassembled WGS sequence"/>
</dbReference>
<feature type="transmembrane region" description="Helical" evidence="2">
    <location>
        <begin position="7"/>
        <end position="25"/>
    </location>
</feature>
<comment type="caution">
    <text evidence="4">The sequence shown here is derived from an EMBL/GenBank/DDBJ whole genome shotgun (WGS) entry which is preliminary data.</text>
</comment>
<evidence type="ECO:0000256" key="2">
    <source>
        <dbReference type="SAM" id="Phobius"/>
    </source>
</evidence>
<protein>
    <submittedName>
        <fullName evidence="4">Alpha/beta hydrolase</fullName>
    </submittedName>
</protein>
<evidence type="ECO:0000259" key="3">
    <source>
        <dbReference type="Pfam" id="PF12146"/>
    </source>
</evidence>
<evidence type="ECO:0000313" key="5">
    <source>
        <dbReference type="Proteomes" id="UP000825228"/>
    </source>
</evidence>
<dbReference type="Gene3D" id="3.40.50.1820">
    <property type="entry name" value="alpha/beta hydrolase"/>
    <property type="match status" value="1"/>
</dbReference>
<feature type="domain" description="Serine aminopeptidase S33" evidence="3">
    <location>
        <begin position="80"/>
        <end position="322"/>
    </location>
</feature>
<reference evidence="4 5" key="1">
    <citation type="submission" date="2020-06" db="EMBL/GenBank/DDBJ databases">
        <title>Taxonomy, biology and ecology of Rhodococcus bacteria occurring in California pistachio and other woody hosts as revealed by genome sequence analyses.</title>
        <authorList>
            <person name="Gai Y."/>
            <person name="Riely B."/>
        </authorList>
    </citation>
    <scope>NUCLEOTIDE SEQUENCE [LARGE SCALE GENOMIC DNA]</scope>
    <source>
        <strain evidence="4 5">BP-281</strain>
    </source>
</reference>
<dbReference type="InterPro" id="IPR022742">
    <property type="entry name" value="Hydrolase_4"/>
</dbReference>
<keyword evidence="2" id="KW-1133">Transmembrane helix</keyword>
<dbReference type="InterPro" id="IPR029058">
    <property type="entry name" value="AB_hydrolase_fold"/>
</dbReference>
<sequence length="340" mass="36385">MTTEKRSVARVVPALAVVAVGAAVLRRRRTSSPALPSARHGETDRLLRTPDAEARTVDVVTDDGARLRVLEYGDPDATPIVLSHGWTCSADFWAPQINDLADRYRVVVYDQRGHGRSEVGSRPLHPDVLGDDLAAVLAATVRPGAPAVVAGHSMGGISVMSWASRYPTQVRERAKGILLADTASDSLVRETTVVPLPPGVPQVPARLAASVMGSALPLPATRLSTRALRYATMGARSTPAQVAFCERVVRECAPRTRGMWGAVLTTVEIRDAVTNIDVPTVVVVGTEDRLTPPVHSRRLAEQLDRAHVLDQLIELPGVGHMASVEAIAEFDAALARLADR</sequence>
<dbReference type="GO" id="GO:0016787">
    <property type="term" value="F:hydrolase activity"/>
    <property type="evidence" value="ECO:0007669"/>
    <property type="project" value="UniProtKB-KW"/>
</dbReference>